<name>A0A4Z0LZ29_9GAMM</name>
<feature type="compositionally biased region" description="Basic and acidic residues" evidence="2">
    <location>
        <begin position="71"/>
        <end position="83"/>
    </location>
</feature>
<gene>
    <name evidence="3" type="ORF">E4634_14005</name>
</gene>
<dbReference type="RefSeq" id="WP_135444932.1">
    <property type="nucleotide sequence ID" value="NZ_SRLE01000009.1"/>
</dbReference>
<evidence type="ECO:0000313" key="4">
    <source>
        <dbReference type="Proteomes" id="UP000298050"/>
    </source>
</evidence>
<evidence type="ECO:0000256" key="1">
    <source>
        <dbReference type="SAM" id="Coils"/>
    </source>
</evidence>
<feature type="compositionally biased region" description="Polar residues" evidence="2">
    <location>
        <begin position="84"/>
        <end position="100"/>
    </location>
</feature>
<proteinExistence type="predicted"/>
<evidence type="ECO:0000256" key="2">
    <source>
        <dbReference type="SAM" id="MobiDB-lite"/>
    </source>
</evidence>
<feature type="region of interest" description="Disordered" evidence="2">
    <location>
        <begin position="71"/>
        <end position="100"/>
    </location>
</feature>
<accession>A0A4Z0LZ29</accession>
<comment type="caution">
    <text evidence="3">The sequence shown here is derived from an EMBL/GenBank/DDBJ whole genome shotgun (WGS) entry which is preliminary data.</text>
</comment>
<sequence>MTTSFDWEDLFRREQEIRDSIACWQRIPANNASDLAEKEDRLTEYELQLEAIKLEYSEQIELAISQLPGRRDLDAVGDSDKSENPNNSFGSKSANLPNSINTDNISKEILTSLHDDKPESTTPCSLHKLLDGLEINHRPRMRVQEDIILHILCKLGHNPGALPPWEGGPWVKKDARNLLQDQKIGQLFFTKKVFDLAWERLKKDGRISALPKQGASTIPTK</sequence>
<reference evidence="3 4" key="1">
    <citation type="submission" date="2019-04" db="EMBL/GenBank/DDBJ databases">
        <title>Taxonomy of novel Haliea sp. from mangrove soil of West Coast of India.</title>
        <authorList>
            <person name="Verma A."/>
            <person name="Kumar P."/>
            <person name="Krishnamurthi S."/>
        </authorList>
    </citation>
    <scope>NUCLEOTIDE SEQUENCE [LARGE SCALE GENOMIC DNA]</scope>
    <source>
        <strain evidence="3 4">SAOS-164</strain>
    </source>
</reference>
<feature type="coiled-coil region" evidence="1">
    <location>
        <begin position="35"/>
        <end position="62"/>
    </location>
</feature>
<dbReference type="AlphaFoldDB" id="A0A4Z0LZ29"/>
<evidence type="ECO:0000313" key="3">
    <source>
        <dbReference type="EMBL" id="TGD72633.1"/>
    </source>
</evidence>
<organism evidence="3 4">
    <name type="scientific">Mangrovimicrobium sediminis</name>
    <dbReference type="NCBI Taxonomy" id="2562682"/>
    <lineage>
        <taxon>Bacteria</taxon>
        <taxon>Pseudomonadati</taxon>
        <taxon>Pseudomonadota</taxon>
        <taxon>Gammaproteobacteria</taxon>
        <taxon>Cellvibrionales</taxon>
        <taxon>Halieaceae</taxon>
        <taxon>Mangrovimicrobium</taxon>
    </lineage>
</organism>
<dbReference type="Proteomes" id="UP000298050">
    <property type="component" value="Unassembled WGS sequence"/>
</dbReference>
<dbReference type="EMBL" id="SRLE01000009">
    <property type="protein sequence ID" value="TGD72633.1"/>
    <property type="molecule type" value="Genomic_DNA"/>
</dbReference>
<keyword evidence="4" id="KW-1185">Reference proteome</keyword>
<protein>
    <submittedName>
        <fullName evidence="3">Uncharacterized protein</fullName>
    </submittedName>
</protein>
<keyword evidence="1" id="KW-0175">Coiled coil</keyword>